<proteinExistence type="predicted"/>
<organism evidence="2 3">
    <name type="scientific">Galeopterus variegatus</name>
    <name type="common">Malayan flying lemur</name>
    <name type="synonym">Cynocephalus variegatus</name>
    <dbReference type="NCBI Taxonomy" id="482537"/>
    <lineage>
        <taxon>Eukaryota</taxon>
        <taxon>Metazoa</taxon>
        <taxon>Chordata</taxon>
        <taxon>Craniata</taxon>
        <taxon>Vertebrata</taxon>
        <taxon>Euteleostomi</taxon>
        <taxon>Mammalia</taxon>
        <taxon>Eutheria</taxon>
        <taxon>Euarchontoglires</taxon>
        <taxon>Dermoptera</taxon>
        <taxon>Cynocephalidae</taxon>
        <taxon>Galeopterus</taxon>
    </lineage>
</organism>
<gene>
    <name evidence="3" type="primary">LOC103602474</name>
</gene>
<dbReference type="Proteomes" id="UP000694923">
    <property type="component" value="Unplaced"/>
</dbReference>
<feature type="region of interest" description="Disordered" evidence="1">
    <location>
        <begin position="185"/>
        <end position="206"/>
    </location>
</feature>
<sequence>MCCCCYIRNILHPSSSLPSQMDLLRSFCMEPVEVWLLEYQASQLDNCDGRTVHLAGRTPQHDAHLGEDSGHQDSSTPGTCRITPCLEDCLDPQPVPCRGWRPLSSCQAVWKKQKCSSSATHGTRREVVHGEFALFNDAQYTTDLFLGDFLEEASFGEEALTPVAAAILETPQNSQSTWDLKDAENPQMPGLSGTPEFIPPFTSYER</sequence>
<protein>
    <submittedName>
        <fullName evidence="3">Uncharacterized protein LOC103602474</fullName>
    </submittedName>
</protein>
<dbReference type="RefSeq" id="XP_008585099.1">
    <property type="nucleotide sequence ID" value="XM_008586877.1"/>
</dbReference>
<evidence type="ECO:0000313" key="3">
    <source>
        <dbReference type="RefSeq" id="XP_008585099.1"/>
    </source>
</evidence>
<accession>A0ABM0RWV8</accession>
<evidence type="ECO:0000256" key="1">
    <source>
        <dbReference type="SAM" id="MobiDB-lite"/>
    </source>
</evidence>
<dbReference type="GeneID" id="103602474"/>
<name>A0ABM0RWV8_GALVR</name>
<evidence type="ECO:0000313" key="2">
    <source>
        <dbReference type="Proteomes" id="UP000694923"/>
    </source>
</evidence>
<keyword evidence="2" id="KW-1185">Reference proteome</keyword>
<reference evidence="3" key="1">
    <citation type="submission" date="2025-08" db="UniProtKB">
        <authorList>
            <consortium name="RefSeq"/>
        </authorList>
    </citation>
    <scope>IDENTIFICATION</scope>
</reference>